<dbReference type="AlphaFoldDB" id="H5XLP2"/>
<evidence type="ECO:0008006" key="4">
    <source>
        <dbReference type="Google" id="ProtNLM"/>
    </source>
</evidence>
<feature type="transmembrane region" description="Helical" evidence="1">
    <location>
        <begin position="61"/>
        <end position="83"/>
    </location>
</feature>
<feature type="transmembrane region" description="Helical" evidence="1">
    <location>
        <begin position="161"/>
        <end position="183"/>
    </location>
</feature>
<keyword evidence="1" id="KW-0812">Transmembrane</keyword>
<feature type="transmembrane region" description="Helical" evidence="1">
    <location>
        <begin position="90"/>
        <end position="110"/>
    </location>
</feature>
<dbReference type="eggNOG" id="ENOG5033ZN1">
    <property type="taxonomic scope" value="Bacteria"/>
</dbReference>
<reference evidence="2 3" key="1">
    <citation type="submission" date="2011-11" db="EMBL/GenBank/DDBJ databases">
        <title>The Noncontiguous Finished sequence of Saccharomonospora cyanea NA-134.</title>
        <authorList>
            <consortium name="US DOE Joint Genome Institute"/>
            <person name="Lucas S."/>
            <person name="Han J."/>
            <person name="Lapidus A."/>
            <person name="Cheng J.-F."/>
            <person name="Goodwin L."/>
            <person name="Pitluck S."/>
            <person name="Peters L."/>
            <person name="Ovchinnikova G."/>
            <person name="Lu M."/>
            <person name="Detter J.C."/>
            <person name="Han C."/>
            <person name="Tapia R."/>
            <person name="Land M."/>
            <person name="Hauser L."/>
            <person name="Kyrpides N."/>
            <person name="Ivanova N."/>
            <person name="Pagani I."/>
            <person name="Brambilla E.-M."/>
            <person name="Klenk H.-P."/>
            <person name="Woyke T."/>
        </authorList>
    </citation>
    <scope>NUCLEOTIDE SEQUENCE [LARGE SCALE GENOMIC DNA]</scope>
    <source>
        <strain evidence="2 3">NA-134</strain>
    </source>
</reference>
<keyword evidence="1" id="KW-0472">Membrane</keyword>
<evidence type="ECO:0000313" key="3">
    <source>
        <dbReference type="Proteomes" id="UP000002791"/>
    </source>
</evidence>
<dbReference type="OrthoDB" id="3392476at2"/>
<keyword evidence="3" id="KW-1185">Reference proteome</keyword>
<evidence type="ECO:0000256" key="1">
    <source>
        <dbReference type="SAM" id="Phobius"/>
    </source>
</evidence>
<dbReference type="RefSeq" id="WP_005455860.1">
    <property type="nucleotide sequence ID" value="NZ_CM001440.1"/>
</dbReference>
<dbReference type="STRING" id="882082.SaccyDRAFT_2047"/>
<feature type="transmembrane region" description="Helical" evidence="1">
    <location>
        <begin position="130"/>
        <end position="149"/>
    </location>
</feature>
<dbReference type="EMBL" id="CM001440">
    <property type="protein sequence ID" value="EHR60940.1"/>
    <property type="molecule type" value="Genomic_DNA"/>
</dbReference>
<dbReference type="Pfam" id="PF06197">
    <property type="entry name" value="DUF998"/>
    <property type="match status" value="1"/>
</dbReference>
<organism evidence="2 3">
    <name type="scientific">Saccharomonospora cyanea NA-134</name>
    <dbReference type="NCBI Taxonomy" id="882082"/>
    <lineage>
        <taxon>Bacteria</taxon>
        <taxon>Bacillati</taxon>
        <taxon>Actinomycetota</taxon>
        <taxon>Actinomycetes</taxon>
        <taxon>Pseudonocardiales</taxon>
        <taxon>Pseudonocardiaceae</taxon>
        <taxon>Saccharomonospora</taxon>
    </lineage>
</organism>
<feature type="transmembrane region" description="Helical" evidence="1">
    <location>
        <begin position="16"/>
        <end position="38"/>
    </location>
</feature>
<protein>
    <recommendedName>
        <fullName evidence="4">DUF998 domain-containing protein</fullName>
    </recommendedName>
</protein>
<accession>H5XLP2</accession>
<dbReference type="HOGENOM" id="CLU_093862_0_0_11"/>
<evidence type="ECO:0000313" key="2">
    <source>
        <dbReference type="EMBL" id="EHR60940.1"/>
    </source>
</evidence>
<sequence length="232" mass="23965">MTHSGRDAGKLATRPPVVLAALAALMGGAVVMGLLHVMPSSAGVDPVRRTISEYAHGPDKWLFDTSVLLVALGSAGVFAIVAGRGLIRPVSASTVFGGLWVLGLVAVVVFPKTDWSVGPSVGGTIHRYASVVAFVCLPIAVWSAANAVFGPSSRLRVVARLLALASLAWLGVIVGAVLVMLAGGEPWWRSIPLGLVERLLAGTEVAAVLALTPGLLRVDDLTPESVDPLVRC</sequence>
<name>H5XLP2_9PSEU</name>
<keyword evidence="1" id="KW-1133">Transmembrane helix</keyword>
<proteinExistence type="predicted"/>
<dbReference type="Proteomes" id="UP000002791">
    <property type="component" value="Chromosome"/>
</dbReference>
<dbReference type="InterPro" id="IPR009339">
    <property type="entry name" value="DUF998"/>
</dbReference>
<gene>
    <name evidence="2" type="ORF">SaccyDRAFT_2047</name>
</gene>